<sequence length="107" mass="11850">MDRNDGQPLKGWPHVQQSIAVILMTPIGSRVMRRDFGSEVPLLIDRPMTSQVVLALYAAVADALARWEPRFRLVGVQMAQPTASGAITIRVRGEYQGDIVDTDVEMT</sequence>
<dbReference type="HOGENOM" id="CLU_133204_1_2_5"/>
<feature type="domain" description="IraD/Gp25-like" evidence="1">
    <location>
        <begin position="14"/>
        <end position="95"/>
    </location>
</feature>
<evidence type="ECO:0000259" key="1">
    <source>
        <dbReference type="Pfam" id="PF04965"/>
    </source>
</evidence>
<dbReference type="InterPro" id="IPR007048">
    <property type="entry name" value="IraD/Gp25-like"/>
</dbReference>
<evidence type="ECO:0000313" key="2">
    <source>
        <dbReference type="EMBL" id="EYD71810.1"/>
    </source>
</evidence>
<dbReference type="PATRIC" id="fig|1122180.6.peg.1865"/>
<dbReference type="OrthoDB" id="9802846at2"/>
<organism evidence="2 3">
    <name type="scientific">Limimaricola hongkongensis DSM 17492</name>
    <dbReference type="NCBI Taxonomy" id="1122180"/>
    <lineage>
        <taxon>Bacteria</taxon>
        <taxon>Pseudomonadati</taxon>
        <taxon>Pseudomonadota</taxon>
        <taxon>Alphaproteobacteria</taxon>
        <taxon>Rhodobacterales</taxon>
        <taxon>Paracoccaceae</taxon>
        <taxon>Limimaricola</taxon>
    </lineage>
</organism>
<accession>A0A017HBW8</accession>
<dbReference type="Proteomes" id="UP000025047">
    <property type="component" value="Unassembled WGS sequence"/>
</dbReference>
<dbReference type="AlphaFoldDB" id="A0A017HBW8"/>
<dbReference type="RefSeq" id="WP_017928636.1">
    <property type="nucleotide sequence ID" value="NZ_KB822998.1"/>
</dbReference>
<dbReference type="eggNOG" id="COG3628">
    <property type="taxonomic scope" value="Bacteria"/>
</dbReference>
<dbReference type="Gene3D" id="3.10.450.40">
    <property type="match status" value="1"/>
</dbReference>
<gene>
    <name evidence="2" type="ORF">Lokhon_01880</name>
</gene>
<dbReference type="SUPFAM" id="SSF160719">
    <property type="entry name" value="gpW/gp25-like"/>
    <property type="match status" value="1"/>
</dbReference>
<dbReference type="STRING" id="1122180.Lokhon_01880"/>
<evidence type="ECO:0000313" key="3">
    <source>
        <dbReference type="Proteomes" id="UP000025047"/>
    </source>
</evidence>
<comment type="caution">
    <text evidence="2">The sequence shown here is derived from an EMBL/GenBank/DDBJ whole genome shotgun (WGS) entry which is preliminary data.</text>
</comment>
<reference evidence="2 3" key="1">
    <citation type="submission" date="2013-03" db="EMBL/GenBank/DDBJ databases">
        <authorList>
            <person name="Fiebig A."/>
            <person name="Goeker M."/>
            <person name="Klenk H.-P.P."/>
        </authorList>
    </citation>
    <scope>NUCLEOTIDE SEQUENCE [LARGE SCALE GENOMIC DNA]</scope>
    <source>
        <strain evidence="2 3">DSM 17492</strain>
    </source>
</reference>
<dbReference type="EMBL" id="APGJ01000006">
    <property type="protein sequence ID" value="EYD71810.1"/>
    <property type="molecule type" value="Genomic_DNA"/>
</dbReference>
<name>A0A017HBW8_9RHOB</name>
<keyword evidence="3" id="KW-1185">Reference proteome</keyword>
<proteinExistence type="predicted"/>
<protein>
    <submittedName>
        <fullName evidence="2">GPW/gp25</fullName>
    </submittedName>
</protein>
<dbReference type="Pfam" id="PF04965">
    <property type="entry name" value="GPW_gp25"/>
    <property type="match status" value="1"/>
</dbReference>